<evidence type="ECO:0000256" key="1">
    <source>
        <dbReference type="SAM" id="Phobius"/>
    </source>
</evidence>
<protein>
    <submittedName>
        <fullName evidence="2">Phage holin family protein</fullName>
    </submittedName>
</protein>
<feature type="transmembrane region" description="Helical" evidence="1">
    <location>
        <begin position="36"/>
        <end position="56"/>
    </location>
</feature>
<sequence>MTWHSVILDANAIICMAIVMRLMFFSKAGKTHRPGYAWMAYLLILSAGFTAFRILLGHYSNVDPGELFLNLAICIAVWRAKGNLAKVVRAD</sequence>
<dbReference type="Pfam" id="PF05449">
    <property type="entry name" value="Phage_holin_3_7"/>
    <property type="match status" value="1"/>
</dbReference>
<keyword evidence="3" id="KW-1185">Reference proteome</keyword>
<keyword evidence="1" id="KW-0812">Transmembrane</keyword>
<dbReference type="KEGG" id="cars:E1B03_14620"/>
<feature type="transmembrane region" description="Helical" evidence="1">
    <location>
        <begin position="6"/>
        <end position="24"/>
    </location>
</feature>
<reference evidence="2 3" key="1">
    <citation type="submission" date="2019-03" db="EMBL/GenBank/DDBJ databases">
        <title>Complete genome sequence of an arsenate-respiring bacteria, Citrobacter sp. LY-1.</title>
        <authorList>
            <person name="Wang H."/>
            <person name="Liu Y."/>
            <person name="Li Q."/>
            <person name="Huang J."/>
        </authorList>
    </citation>
    <scope>NUCLEOTIDE SEQUENCE [LARGE SCALE GENOMIC DNA]</scope>
    <source>
        <strain evidence="2 3">LY-1</strain>
    </source>
</reference>
<dbReference type="AlphaFoldDB" id="A0A4P6WRN5"/>
<dbReference type="Proteomes" id="UP000293850">
    <property type="component" value="Chromosome"/>
</dbReference>
<evidence type="ECO:0000313" key="3">
    <source>
        <dbReference type="Proteomes" id="UP000293850"/>
    </source>
</evidence>
<dbReference type="RefSeq" id="WP_133086481.1">
    <property type="nucleotide sequence ID" value="NZ_CP037864.1"/>
</dbReference>
<name>A0A4P6WRN5_9ENTR</name>
<dbReference type="EMBL" id="CP037864">
    <property type="protein sequence ID" value="QBM23598.1"/>
    <property type="molecule type" value="Genomic_DNA"/>
</dbReference>
<organism evidence="2 3">
    <name type="scientific">Citrobacter arsenatis</name>
    <dbReference type="NCBI Taxonomy" id="2546350"/>
    <lineage>
        <taxon>Bacteria</taxon>
        <taxon>Pseudomonadati</taxon>
        <taxon>Pseudomonadota</taxon>
        <taxon>Gammaproteobacteria</taxon>
        <taxon>Enterobacterales</taxon>
        <taxon>Enterobacteriaceae</taxon>
        <taxon>Citrobacter</taxon>
    </lineage>
</organism>
<gene>
    <name evidence="2" type="ORF">E1B03_14620</name>
</gene>
<accession>A0A4P6WRN5</accession>
<keyword evidence="1" id="KW-1133">Transmembrane helix</keyword>
<dbReference type="InterPro" id="IPR008473">
    <property type="entry name" value="Phage_holin_3_7"/>
</dbReference>
<keyword evidence="1" id="KW-0472">Membrane</keyword>
<proteinExistence type="predicted"/>
<evidence type="ECO:0000313" key="2">
    <source>
        <dbReference type="EMBL" id="QBM23598.1"/>
    </source>
</evidence>